<dbReference type="NCBIfam" id="TIGR02127">
    <property type="entry name" value="pyrF_sub2"/>
    <property type="match status" value="1"/>
</dbReference>
<sequence>MASFASQSGHGFFDKIASRVEEVDSLLMVGLDPHAAELGEGNNHAAGAKAFCLRIIASTSTVAVGYKPNAAFFEAFGAEGVAALKEVIAAVPEGIPVLLDAKRGDIGTTAAAYASGTFEELGAHAITLNAYMGVDTVDPFLKDPARGVFVLCKTSNRSSNELQTLPVGNSGKALFEEVASLCQSWNKDNNVGLVVGATDPEALARVRAAAPDLWILAPGVGAQGGDLDEACSAALDERGMGLLVPVSRGISRADDPAAEAVALKDRINAARKRCTDQRKEPAAAAASTTTTALLPYQREFIEFSMSHKVLKFGDFSEGGEAFFELKSKRQSPYFFNAGLFCKGSALAKLGKFYAEAIMNARPRLEFDVVFGPAYKGIPLGAAVAYTLADLHDRDIGFSYNRKEPKDHGEGGLLVGEDLKGKRVLVVDDVITAGTAIREAFGILRKEGATPAGVVIALDRQEKTGAESVIGTTSAVQQVEEECGVPVVSVVGMSHLTEYMASKEDATPGANAQALEAMRAYRAKYGVG</sequence>
<comment type="subunit">
    <text evidence="6">Homodimer.</text>
</comment>
<dbReference type="InterPro" id="IPR029057">
    <property type="entry name" value="PRTase-like"/>
</dbReference>
<evidence type="ECO:0000256" key="15">
    <source>
        <dbReference type="ARBA" id="ARBA00033428"/>
    </source>
</evidence>
<reference evidence="18 19" key="1">
    <citation type="journal article" date="2010" name="Nature">
        <title>The Ectocarpus genome and the independent evolution of multicellularity in brown algae.</title>
        <authorList>
            <person name="Cock J.M."/>
            <person name="Sterck L."/>
            <person name="Rouze P."/>
            <person name="Scornet D."/>
            <person name="Allen A.E."/>
            <person name="Amoutzias G."/>
            <person name="Anthouard V."/>
            <person name="Artiguenave F."/>
            <person name="Aury J.M."/>
            <person name="Badger J.H."/>
            <person name="Beszteri B."/>
            <person name="Billiau K."/>
            <person name="Bonnet E."/>
            <person name="Bothwell J.H."/>
            <person name="Bowler C."/>
            <person name="Boyen C."/>
            <person name="Brownlee C."/>
            <person name="Carrano C.J."/>
            <person name="Charrier B."/>
            <person name="Cho G.Y."/>
            <person name="Coelho S.M."/>
            <person name="Collen J."/>
            <person name="Corre E."/>
            <person name="Da Silva C."/>
            <person name="Delage L."/>
            <person name="Delaroque N."/>
            <person name="Dittami S.M."/>
            <person name="Doulbeau S."/>
            <person name="Elias M."/>
            <person name="Farnham G."/>
            <person name="Gachon C.M."/>
            <person name="Gschloessl B."/>
            <person name="Heesch S."/>
            <person name="Jabbari K."/>
            <person name="Jubin C."/>
            <person name="Kawai H."/>
            <person name="Kimura K."/>
            <person name="Kloareg B."/>
            <person name="Kupper F.C."/>
            <person name="Lang D."/>
            <person name="Le Bail A."/>
            <person name="Leblanc C."/>
            <person name="Lerouge P."/>
            <person name="Lohr M."/>
            <person name="Lopez P.J."/>
            <person name="Martens C."/>
            <person name="Maumus F."/>
            <person name="Michel G."/>
            <person name="Miranda-Saavedra D."/>
            <person name="Morales J."/>
            <person name="Moreau H."/>
            <person name="Motomura T."/>
            <person name="Nagasato C."/>
            <person name="Napoli C.A."/>
            <person name="Nelson D.R."/>
            <person name="Nyvall-Collen P."/>
            <person name="Peters A.F."/>
            <person name="Pommier C."/>
            <person name="Potin P."/>
            <person name="Poulain J."/>
            <person name="Quesneville H."/>
            <person name="Read B."/>
            <person name="Rensing S.A."/>
            <person name="Ritter A."/>
            <person name="Rousvoal S."/>
            <person name="Samanta M."/>
            <person name="Samson G."/>
            <person name="Schroeder D.C."/>
            <person name="Segurens B."/>
            <person name="Strittmatter M."/>
            <person name="Tonon T."/>
            <person name="Tregear J.W."/>
            <person name="Valentin K."/>
            <person name="von Dassow P."/>
            <person name="Yamagishi T."/>
            <person name="Van de Peer Y."/>
            <person name="Wincker P."/>
        </authorList>
    </citation>
    <scope>NUCLEOTIDE SEQUENCE [LARGE SCALE GENOMIC DNA]</scope>
    <source>
        <strain evidence="19">Ec32 / CCAP1310/4</strain>
    </source>
</reference>
<protein>
    <recommendedName>
        <fullName evidence="9">Orotidine 5'-phosphate decarboxylase</fullName>
        <ecNumber evidence="7">2.4.2.10</ecNumber>
        <ecNumber evidence="8">4.1.1.23</ecNumber>
    </recommendedName>
    <alternativeName>
        <fullName evidence="15">OMP decarboxylase</fullName>
    </alternativeName>
</protein>
<comment type="pathway">
    <text evidence="3">Pyrimidine metabolism; UMP biosynthesis via de novo pathway; UMP from orotate: step 1/2.</text>
</comment>
<evidence type="ECO:0000256" key="14">
    <source>
        <dbReference type="ARBA" id="ARBA00023239"/>
    </source>
</evidence>
<keyword evidence="11" id="KW-0808">Transferase</keyword>
<dbReference type="SUPFAM" id="SSF53271">
    <property type="entry name" value="PRTase-like"/>
    <property type="match status" value="1"/>
</dbReference>
<dbReference type="InterPro" id="IPR001754">
    <property type="entry name" value="OMPdeCOase_dom"/>
</dbReference>
<evidence type="ECO:0000256" key="13">
    <source>
        <dbReference type="ARBA" id="ARBA00022975"/>
    </source>
</evidence>
<dbReference type="PANTHER" id="PTHR43375:SF1">
    <property type="entry name" value="OROTIDINE 5'-PHOSPHATE DECARBOXYLASE"/>
    <property type="match status" value="1"/>
</dbReference>
<keyword evidence="10" id="KW-0328">Glycosyltransferase</keyword>
<dbReference type="EMBL" id="FN649760">
    <property type="protein sequence ID" value="CBN79606.1"/>
    <property type="molecule type" value="Genomic_DNA"/>
</dbReference>
<dbReference type="InParanoid" id="D8LJU0"/>
<accession>D8LJU0</accession>
<evidence type="ECO:0000256" key="16">
    <source>
        <dbReference type="ARBA" id="ARBA00049157"/>
    </source>
</evidence>
<dbReference type="InterPro" id="IPR018089">
    <property type="entry name" value="OMPdecase_AS"/>
</dbReference>
<dbReference type="AlphaFoldDB" id="D8LJU0"/>
<evidence type="ECO:0000256" key="3">
    <source>
        <dbReference type="ARBA" id="ARBA00004889"/>
    </source>
</evidence>
<evidence type="ECO:0000256" key="5">
    <source>
        <dbReference type="ARBA" id="ARBA00008847"/>
    </source>
</evidence>
<dbReference type="Pfam" id="PF00156">
    <property type="entry name" value="Pribosyltran"/>
    <property type="match status" value="1"/>
</dbReference>
<dbReference type="CDD" id="cd04725">
    <property type="entry name" value="OMP_decarboxylase_like"/>
    <property type="match status" value="1"/>
</dbReference>
<dbReference type="InterPro" id="IPR000836">
    <property type="entry name" value="PRTase_dom"/>
</dbReference>
<dbReference type="CDD" id="cd06223">
    <property type="entry name" value="PRTases_typeI"/>
    <property type="match status" value="1"/>
</dbReference>
<dbReference type="GO" id="GO:0006207">
    <property type="term" value="P:'de novo' pyrimidine nucleobase biosynthetic process"/>
    <property type="evidence" value="ECO:0007669"/>
    <property type="project" value="InterPro"/>
</dbReference>
<proteinExistence type="inferred from homology"/>
<gene>
    <name evidence="18" type="ORF">Esi_0271_0030</name>
</gene>
<dbReference type="EC" id="4.1.1.23" evidence="8"/>
<dbReference type="UniPathway" id="UPA00070">
    <property type="reaction ID" value="UER00119"/>
</dbReference>
<keyword evidence="14 18" id="KW-0456">Lyase</keyword>
<dbReference type="InterPro" id="IPR011995">
    <property type="entry name" value="OMPdecase_type-2"/>
</dbReference>
<dbReference type="Gene3D" id="3.40.50.2020">
    <property type="match status" value="1"/>
</dbReference>
<comment type="pathway">
    <text evidence="2">Pyrimidine metabolism; UMP biosynthesis via de novo pathway; UMP from orotate: step 2/2.</text>
</comment>
<comment type="catalytic activity">
    <reaction evidence="16">
        <text>orotidine 5'-phosphate + H(+) = UMP + CO2</text>
        <dbReference type="Rhea" id="RHEA:11596"/>
        <dbReference type="ChEBI" id="CHEBI:15378"/>
        <dbReference type="ChEBI" id="CHEBI:16526"/>
        <dbReference type="ChEBI" id="CHEBI:57538"/>
        <dbReference type="ChEBI" id="CHEBI:57865"/>
        <dbReference type="EC" id="4.1.1.23"/>
    </reaction>
</comment>
<dbReference type="STRING" id="2880.D8LJU0"/>
<keyword evidence="12" id="KW-0210">Decarboxylase</keyword>
<dbReference type="SMART" id="SM00934">
    <property type="entry name" value="OMPdecase"/>
    <property type="match status" value="1"/>
</dbReference>
<comment type="function">
    <text evidence="1">Catalyzes the transfer of a ribosyl phosphate group from 5-phosphoribose 1-diphosphate to orotate, leading to the formation of orotidine monophosphate (OMP).</text>
</comment>
<evidence type="ECO:0000256" key="9">
    <source>
        <dbReference type="ARBA" id="ARBA00021923"/>
    </source>
</evidence>
<comment type="similarity">
    <text evidence="5">Belongs to the OMP decarboxylase family. Type 2 subfamily.</text>
</comment>
<organism evidence="18 19">
    <name type="scientific">Ectocarpus siliculosus</name>
    <name type="common">Brown alga</name>
    <name type="synonym">Conferva siliculosa</name>
    <dbReference type="NCBI Taxonomy" id="2880"/>
    <lineage>
        <taxon>Eukaryota</taxon>
        <taxon>Sar</taxon>
        <taxon>Stramenopiles</taxon>
        <taxon>Ochrophyta</taxon>
        <taxon>PX clade</taxon>
        <taxon>Phaeophyceae</taxon>
        <taxon>Ectocarpales</taxon>
        <taxon>Ectocarpaceae</taxon>
        <taxon>Ectocarpus</taxon>
    </lineage>
</organism>
<evidence type="ECO:0000313" key="19">
    <source>
        <dbReference type="Proteomes" id="UP000002630"/>
    </source>
</evidence>
<dbReference type="Gene3D" id="3.20.20.70">
    <property type="entry name" value="Aldolase class I"/>
    <property type="match status" value="1"/>
</dbReference>
<evidence type="ECO:0000256" key="10">
    <source>
        <dbReference type="ARBA" id="ARBA00022676"/>
    </source>
</evidence>
<dbReference type="Pfam" id="PF00215">
    <property type="entry name" value="OMPdecase"/>
    <property type="match status" value="1"/>
</dbReference>
<evidence type="ECO:0000256" key="4">
    <source>
        <dbReference type="ARBA" id="ARBA00006340"/>
    </source>
</evidence>
<dbReference type="GO" id="GO:0004590">
    <property type="term" value="F:orotidine-5'-phosphate decarboxylase activity"/>
    <property type="evidence" value="ECO:0007669"/>
    <property type="project" value="UniProtKB-EC"/>
</dbReference>
<evidence type="ECO:0000256" key="6">
    <source>
        <dbReference type="ARBA" id="ARBA00011738"/>
    </source>
</evidence>
<comment type="similarity">
    <text evidence="4">Belongs to the purine/pyrimidine phosphoribosyltransferase family. PyrE subfamily.</text>
</comment>
<dbReference type="Proteomes" id="UP000002630">
    <property type="component" value="Unassembled WGS sequence"/>
</dbReference>
<evidence type="ECO:0000313" key="18">
    <source>
        <dbReference type="EMBL" id="CBN79606.1"/>
    </source>
</evidence>
<evidence type="ECO:0000259" key="17">
    <source>
        <dbReference type="SMART" id="SM00934"/>
    </source>
</evidence>
<dbReference type="InterPro" id="IPR011060">
    <property type="entry name" value="RibuloseP-bd_barrel"/>
</dbReference>
<dbReference type="GO" id="GO:0044205">
    <property type="term" value="P:'de novo' UMP biosynthetic process"/>
    <property type="evidence" value="ECO:0007669"/>
    <property type="project" value="UniProtKB-UniPathway"/>
</dbReference>
<dbReference type="InterPro" id="IPR004467">
    <property type="entry name" value="Or_phspho_trans_dom"/>
</dbReference>
<evidence type="ECO:0000256" key="11">
    <source>
        <dbReference type="ARBA" id="ARBA00022679"/>
    </source>
</evidence>
<dbReference type="HAMAP" id="MF_01208">
    <property type="entry name" value="PyrE"/>
    <property type="match status" value="1"/>
</dbReference>
<evidence type="ECO:0000256" key="7">
    <source>
        <dbReference type="ARBA" id="ARBA00011971"/>
    </source>
</evidence>
<evidence type="ECO:0000256" key="1">
    <source>
        <dbReference type="ARBA" id="ARBA00003769"/>
    </source>
</evidence>
<dbReference type="NCBIfam" id="TIGR00336">
    <property type="entry name" value="pyrE"/>
    <property type="match status" value="1"/>
</dbReference>
<evidence type="ECO:0000256" key="12">
    <source>
        <dbReference type="ARBA" id="ARBA00022793"/>
    </source>
</evidence>
<dbReference type="OrthoDB" id="5553476at2759"/>
<evidence type="ECO:0000256" key="2">
    <source>
        <dbReference type="ARBA" id="ARBA00004861"/>
    </source>
</evidence>
<dbReference type="GO" id="GO:0004588">
    <property type="term" value="F:orotate phosphoribosyltransferase activity"/>
    <property type="evidence" value="ECO:0007669"/>
    <property type="project" value="UniProtKB-EC"/>
</dbReference>
<name>D8LJU0_ECTSI</name>
<keyword evidence="19" id="KW-1185">Reference proteome</keyword>
<keyword evidence="13" id="KW-0665">Pyrimidine biosynthesis</keyword>
<dbReference type="EC" id="2.4.2.10" evidence="7"/>
<dbReference type="InterPro" id="IPR023031">
    <property type="entry name" value="OPRT"/>
</dbReference>
<dbReference type="SUPFAM" id="SSF51366">
    <property type="entry name" value="Ribulose-phoshate binding barrel"/>
    <property type="match status" value="1"/>
</dbReference>
<dbReference type="FunFam" id="3.40.50.2020:FF:000008">
    <property type="entry name" value="Orotate phosphoribosyltransferase"/>
    <property type="match status" value="1"/>
</dbReference>
<evidence type="ECO:0000256" key="8">
    <source>
        <dbReference type="ARBA" id="ARBA00012321"/>
    </source>
</evidence>
<dbReference type="eggNOG" id="KOG1377">
    <property type="taxonomic scope" value="Eukaryota"/>
</dbReference>
<dbReference type="PROSITE" id="PS00156">
    <property type="entry name" value="OMPDECASE"/>
    <property type="match status" value="1"/>
</dbReference>
<feature type="domain" description="Orotidine 5'-phosphate decarboxylase" evidence="17">
    <location>
        <begin position="26"/>
        <end position="263"/>
    </location>
</feature>
<dbReference type="InterPro" id="IPR013785">
    <property type="entry name" value="Aldolase_TIM"/>
</dbReference>
<dbReference type="PANTHER" id="PTHR43375">
    <property type="entry name" value="OROTIDINE 5'-PHOSPHATE DECARBOXYLASE"/>
    <property type="match status" value="1"/>
</dbReference>